<dbReference type="GO" id="GO:0003677">
    <property type="term" value="F:DNA binding"/>
    <property type="evidence" value="ECO:0007669"/>
    <property type="project" value="UniProtKB-KW"/>
</dbReference>
<dbReference type="STRING" id="571932.SAMN05421743_105187"/>
<dbReference type="EMBL" id="FNQR01000005">
    <property type="protein sequence ID" value="SEA52830.1"/>
    <property type="molecule type" value="Genomic_DNA"/>
</dbReference>
<evidence type="ECO:0000313" key="3">
    <source>
        <dbReference type="EMBL" id="SEA52830.1"/>
    </source>
</evidence>
<keyword evidence="4" id="KW-1185">Reference proteome</keyword>
<feature type="domain" description="HTH cro/C1-type" evidence="2">
    <location>
        <begin position="5"/>
        <end position="59"/>
    </location>
</feature>
<dbReference type="SUPFAM" id="SSF47413">
    <property type="entry name" value="lambda repressor-like DNA-binding domains"/>
    <property type="match status" value="1"/>
</dbReference>
<dbReference type="InterPro" id="IPR001387">
    <property type="entry name" value="Cro/C1-type_HTH"/>
</dbReference>
<dbReference type="GO" id="GO:0005829">
    <property type="term" value="C:cytosol"/>
    <property type="evidence" value="ECO:0007669"/>
    <property type="project" value="TreeGrafter"/>
</dbReference>
<dbReference type="OrthoDB" id="1859224at2"/>
<reference evidence="4" key="1">
    <citation type="submission" date="2016-10" db="EMBL/GenBank/DDBJ databases">
        <authorList>
            <person name="Varghese N."/>
            <person name="Submissions S."/>
        </authorList>
    </citation>
    <scope>NUCLEOTIDE SEQUENCE [LARGE SCALE GENOMIC DNA]</scope>
    <source>
        <strain evidence="4">CCM7597</strain>
    </source>
</reference>
<protein>
    <submittedName>
        <fullName evidence="3">DNA-binding transcriptional regulator, XRE-family HTH domain</fullName>
    </submittedName>
</protein>
<sequence>MRYWLKEFRTQRGFTQSKVAELSGIERSYYTMIEKGNRNPSVFVAKSIASTLGFEWTIFFEKQCNETKHNQSKEVI</sequence>
<dbReference type="RefSeq" id="WP_093044352.1">
    <property type="nucleotide sequence ID" value="NZ_FNQR01000005.1"/>
</dbReference>
<evidence type="ECO:0000256" key="1">
    <source>
        <dbReference type="ARBA" id="ARBA00023125"/>
    </source>
</evidence>
<dbReference type="SMART" id="SM00530">
    <property type="entry name" value="HTH_XRE"/>
    <property type="match status" value="1"/>
</dbReference>
<dbReference type="Proteomes" id="UP000198584">
    <property type="component" value="Unassembled WGS sequence"/>
</dbReference>
<dbReference type="AlphaFoldDB" id="A0A1H4BXN1"/>
<evidence type="ECO:0000259" key="2">
    <source>
        <dbReference type="PROSITE" id="PS50943"/>
    </source>
</evidence>
<dbReference type="Pfam" id="PF01381">
    <property type="entry name" value="HTH_3"/>
    <property type="match status" value="1"/>
</dbReference>
<name>A0A1H4BXN1_9BACI</name>
<dbReference type="CDD" id="cd00093">
    <property type="entry name" value="HTH_XRE"/>
    <property type="match status" value="1"/>
</dbReference>
<dbReference type="InterPro" id="IPR010982">
    <property type="entry name" value="Lambda_DNA-bd_dom_sf"/>
</dbReference>
<dbReference type="PANTHER" id="PTHR46797:SF1">
    <property type="entry name" value="METHYLPHOSPHONATE SYNTHASE"/>
    <property type="match status" value="1"/>
</dbReference>
<accession>A0A1H4BXN1</accession>
<dbReference type="InterPro" id="IPR050807">
    <property type="entry name" value="TransReg_Diox_bact_type"/>
</dbReference>
<keyword evidence="1 3" id="KW-0238">DNA-binding</keyword>
<dbReference type="PROSITE" id="PS50943">
    <property type="entry name" value="HTH_CROC1"/>
    <property type="match status" value="1"/>
</dbReference>
<evidence type="ECO:0000313" key="4">
    <source>
        <dbReference type="Proteomes" id="UP000198584"/>
    </source>
</evidence>
<gene>
    <name evidence="3" type="ORF">SAMN05421743_105187</name>
</gene>
<dbReference type="Gene3D" id="1.10.260.40">
    <property type="entry name" value="lambda repressor-like DNA-binding domains"/>
    <property type="match status" value="1"/>
</dbReference>
<dbReference type="GO" id="GO:0003700">
    <property type="term" value="F:DNA-binding transcription factor activity"/>
    <property type="evidence" value="ECO:0007669"/>
    <property type="project" value="TreeGrafter"/>
</dbReference>
<dbReference type="PANTHER" id="PTHR46797">
    <property type="entry name" value="HTH-TYPE TRANSCRIPTIONAL REGULATOR"/>
    <property type="match status" value="1"/>
</dbReference>
<proteinExistence type="predicted"/>
<organism evidence="3 4">
    <name type="scientific">Thalassobacillus cyri</name>
    <dbReference type="NCBI Taxonomy" id="571932"/>
    <lineage>
        <taxon>Bacteria</taxon>
        <taxon>Bacillati</taxon>
        <taxon>Bacillota</taxon>
        <taxon>Bacilli</taxon>
        <taxon>Bacillales</taxon>
        <taxon>Bacillaceae</taxon>
        <taxon>Thalassobacillus</taxon>
    </lineage>
</organism>